<dbReference type="EMBL" id="JACHIU010000001">
    <property type="protein sequence ID" value="MBB6473968.1"/>
    <property type="molecule type" value="Genomic_DNA"/>
</dbReference>
<dbReference type="GO" id="GO:0004315">
    <property type="term" value="F:3-oxoacyl-[acyl-carrier-protein] synthase activity"/>
    <property type="evidence" value="ECO:0007669"/>
    <property type="project" value="InterPro"/>
</dbReference>
<dbReference type="PROSITE" id="PS52004">
    <property type="entry name" value="KS3_2"/>
    <property type="match status" value="1"/>
</dbReference>
<dbReference type="EC" id="2.3.1.-" evidence="7"/>
<dbReference type="NCBIfam" id="NF005589">
    <property type="entry name" value="PRK07314.1"/>
    <property type="match status" value="1"/>
</dbReference>
<protein>
    <submittedName>
        <fullName evidence="7">Act minimal PKS ketosynthase (KS/KS alpha)</fullName>
        <ecNumber evidence="7">2.3.1.-</ecNumber>
        <ecNumber evidence="7">2.3.1.235</ecNumber>
    </submittedName>
</protein>
<evidence type="ECO:0000256" key="4">
    <source>
        <dbReference type="RuleBase" id="RU003694"/>
    </source>
</evidence>
<dbReference type="SUPFAM" id="SSF53901">
    <property type="entry name" value="Thiolase-like"/>
    <property type="match status" value="2"/>
</dbReference>
<evidence type="ECO:0000313" key="8">
    <source>
        <dbReference type="Proteomes" id="UP000555564"/>
    </source>
</evidence>
<dbReference type="InterPro" id="IPR020841">
    <property type="entry name" value="PKS_Beta-ketoAc_synthase_dom"/>
</dbReference>
<dbReference type="Gene3D" id="3.40.47.10">
    <property type="match status" value="2"/>
</dbReference>
<dbReference type="PROSITE" id="PS00606">
    <property type="entry name" value="KS3_1"/>
    <property type="match status" value="1"/>
</dbReference>
<name>A0A7X0IHC7_9ACTN</name>
<accession>A0A7X0IHC7</accession>
<dbReference type="GO" id="GO:0005829">
    <property type="term" value="C:cytosol"/>
    <property type="evidence" value="ECO:0007669"/>
    <property type="project" value="TreeGrafter"/>
</dbReference>
<dbReference type="Pfam" id="PF00109">
    <property type="entry name" value="ketoacyl-synt"/>
    <property type="match status" value="1"/>
</dbReference>
<dbReference type="InterPro" id="IPR014030">
    <property type="entry name" value="Ketoacyl_synth_N"/>
</dbReference>
<dbReference type="GO" id="GO:0030497">
    <property type="term" value="P:fatty acid elongation"/>
    <property type="evidence" value="ECO:0007669"/>
    <property type="project" value="UniProtKB-ARBA"/>
</dbReference>
<dbReference type="AlphaFoldDB" id="A0A7X0IHC7"/>
<dbReference type="InterPro" id="IPR018201">
    <property type="entry name" value="Ketoacyl_synth_AS"/>
</dbReference>
<gene>
    <name evidence="7" type="ORF">BJ992_003399</name>
</gene>
<dbReference type="InterPro" id="IPR000794">
    <property type="entry name" value="Beta-ketoacyl_synthase"/>
</dbReference>
<organism evidence="7 8">
    <name type="scientific">Sphaerisporangium rubeum</name>
    <dbReference type="NCBI Taxonomy" id="321317"/>
    <lineage>
        <taxon>Bacteria</taxon>
        <taxon>Bacillati</taxon>
        <taxon>Actinomycetota</taxon>
        <taxon>Actinomycetes</taxon>
        <taxon>Streptosporangiales</taxon>
        <taxon>Streptosporangiaceae</taxon>
        <taxon>Sphaerisporangium</taxon>
    </lineage>
</organism>
<dbReference type="InterPro" id="IPR016039">
    <property type="entry name" value="Thiolase-like"/>
</dbReference>
<evidence type="ECO:0000313" key="7">
    <source>
        <dbReference type="EMBL" id="MBB6473968.1"/>
    </source>
</evidence>
<feature type="domain" description="Ketosynthase family 3 (KS3)" evidence="6">
    <location>
        <begin position="29"/>
        <end position="443"/>
    </location>
</feature>
<comment type="caution">
    <text evidence="7">The sequence shown here is derived from an EMBL/GenBank/DDBJ whole genome shotgun (WGS) entry which is preliminary data.</text>
</comment>
<evidence type="ECO:0000256" key="5">
    <source>
        <dbReference type="SAM" id="MobiDB-lite"/>
    </source>
</evidence>
<proteinExistence type="inferred from homology"/>
<sequence>MTHTGTRPTARRRATRRPGATRPTTPRHERRVVITGIGVAAPGGIGVPAFWDLLTSGRTATRGITLFDPTGFRSRIAAECDFDPTAHGLTPQQARRMDRAAQLGVVSTREALTDSGLTHTHIPPERLGVSIGSAVGCTMGLEQEYVVLSDAGRHWLVDPTYAVPHLYGYMIPSTMATEIAWEAGAEGPVALISTGCTAGLDSIAHGYTLVKEGSADAVVAGATDAPVSPITVACFDAIKATSPSNDDPTHASRPFDLDRNGFVLGEGAAILILEEHTTATRRGATIYAEIIGTAGRSNAYHMTGLKPDGREMAEAIRTAMNHAHLDPQDIDYINAHGSGTRQNDRHETAAFKTALGHHAHRIPVSSIKSMIGHSLGAIGSIEVAACALALTHGVVPPTANLHTADPECDLDYVPLTARHQPLDVVLSVGSGFGGFQTAMLLARHRGRRPARAPRKGGTQ</sequence>
<dbReference type="CDD" id="cd00834">
    <property type="entry name" value="KAS_I_II"/>
    <property type="match status" value="1"/>
</dbReference>
<evidence type="ECO:0000256" key="1">
    <source>
        <dbReference type="ARBA" id="ARBA00008467"/>
    </source>
</evidence>
<evidence type="ECO:0000259" key="6">
    <source>
        <dbReference type="PROSITE" id="PS52004"/>
    </source>
</evidence>
<dbReference type="RefSeq" id="WP_184982085.1">
    <property type="nucleotide sequence ID" value="NZ_BAAALO010000061.1"/>
</dbReference>
<evidence type="ECO:0000256" key="2">
    <source>
        <dbReference type="ARBA" id="ARBA00022679"/>
    </source>
</evidence>
<evidence type="ECO:0000256" key="3">
    <source>
        <dbReference type="ARBA" id="ARBA00023315"/>
    </source>
</evidence>
<dbReference type="Pfam" id="PF02801">
    <property type="entry name" value="Ketoacyl-synt_C"/>
    <property type="match status" value="1"/>
</dbReference>
<dbReference type="InterPro" id="IPR014031">
    <property type="entry name" value="Ketoacyl_synth_C"/>
</dbReference>
<dbReference type="Proteomes" id="UP000555564">
    <property type="component" value="Unassembled WGS sequence"/>
</dbReference>
<dbReference type="EC" id="2.3.1.235" evidence="7"/>
<dbReference type="PANTHER" id="PTHR11712:SF336">
    <property type="entry name" value="3-OXOACYL-[ACYL-CARRIER-PROTEIN] SYNTHASE, MITOCHONDRIAL"/>
    <property type="match status" value="1"/>
</dbReference>
<reference evidence="7 8" key="1">
    <citation type="submission" date="2020-08" db="EMBL/GenBank/DDBJ databases">
        <title>Sequencing the genomes of 1000 actinobacteria strains.</title>
        <authorList>
            <person name="Klenk H.-P."/>
        </authorList>
    </citation>
    <scope>NUCLEOTIDE SEQUENCE [LARGE SCALE GENOMIC DNA]</scope>
    <source>
        <strain evidence="7 8">DSM 44936</strain>
    </source>
</reference>
<comment type="similarity">
    <text evidence="1 4">Belongs to the thiolase-like superfamily. Beta-ketoacyl-ACP synthases family.</text>
</comment>
<dbReference type="SMART" id="SM00825">
    <property type="entry name" value="PKS_KS"/>
    <property type="match status" value="1"/>
</dbReference>
<keyword evidence="3 7" id="KW-0012">Acyltransferase</keyword>
<dbReference type="FunFam" id="3.40.47.10:FF:000018">
    <property type="entry name" value="3-oxoacyl-[acyl-carrier-protein] synthase 2"/>
    <property type="match status" value="1"/>
</dbReference>
<keyword evidence="2 4" id="KW-0808">Transferase</keyword>
<dbReference type="PANTHER" id="PTHR11712">
    <property type="entry name" value="POLYKETIDE SYNTHASE-RELATED"/>
    <property type="match status" value="1"/>
</dbReference>
<dbReference type="FunFam" id="3.40.47.10:FF:000029">
    <property type="entry name" value="3-oxoacyl-[acyl-carrier-protein] synthase 1"/>
    <property type="match status" value="1"/>
</dbReference>
<feature type="region of interest" description="Disordered" evidence="5">
    <location>
        <begin position="1"/>
        <end position="29"/>
    </location>
</feature>
<keyword evidence="8" id="KW-1185">Reference proteome</keyword>